<gene>
    <name evidence="2" type="ORF">METZ01_LOCUS234922</name>
</gene>
<dbReference type="GO" id="GO:0004642">
    <property type="term" value="F:phosphoribosylformylglycinamidine synthase activity"/>
    <property type="evidence" value="ECO:0007669"/>
    <property type="project" value="InterPro"/>
</dbReference>
<name>A0A382H443_9ZZZZ</name>
<dbReference type="Gene3D" id="3.90.650.10">
    <property type="entry name" value="PurM-like C-terminal domain"/>
    <property type="match status" value="1"/>
</dbReference>
<dbReference type="SUPFAM" id="SSF56042">
    <property type="entry name" value="PurM C-terminal domain-like"/>
    <property type="match status" value="1"/>
</dbReference>
<feature type="non-terminal residue" evidence="2">
    <location>
        <position position="1"/>
    </location>
</feature>
<dbReference type="Gene3D" id="3.30.1330.10">
    <property type="entry name" value="PurM-like, N-terminal domain"/>
    <property type="match status" value="1"/>
</dbReference>
<dbReference type="InterPro" id="IPR036676">
    <property type="entry name" value="PurM-like_C_sf"/>
</dbReference>
<evidence type="ECO:0000313" key="2">
    <source>
        <dbReference type="EMBL" id="SVB82068.1"/>
    </source>
</evidence>
<dbReference type="CDD" id="cd02204">
    <property type="entry name" value="PurL_repeat2"/>
    <property type="match status" value="1"/>
</dbReference>
<dbReference type="PANTHER" id="PTHR43555:SF1">
    <property type="entry name" value="PHOSPHORIBOSYLFORMYLGLYCINAMIDINE SYNTHASE SUBUNIT PURL"/>
    <property type="match status" value="1"/>
</dbReference>
<dbReference type="AlphaFoldDB" id="A0A382H443"/>
<dbReference type="Pfam" id="PF02769">
    <property type="entry name" value="AIRS_C"/>
    <property type="match status" value="1"/>
</dbReference>
<dbReference type="PANTHER" id="PTHR43555">
    <property type="entry name" value="PHOSPHORIBOSYLFORMYLGLYCINAMIDINE SYNTHASE SUBUNIT PURL"/>
    <property type="match status" value="1"/>
</dbReference>
<dbReference type="EMBL" id="UINC01059073">
    <property type="protein sequence ID" value="SVB82068.1"/>
    <property type="molecule type" value="Genomic_DNA"/>
</dbReference>
<proteinExistence type="predicted"/>
<protein>
    <recommendedName>
        <fullName evidence="1">PurM-like C-terminal domain-containing protein</fullName>
    </recommendedName>
</protein>
<accession>A0A382H443</accession>
<dbReference type="InterPro" id="IPR010074">
    <property type="entry name" value="PRibForGlyAmidine_synth_PurL"/>
</dbReference>
<dbReference type="SUPFAM" id="SSF55326">
    <property type="entry name" value="PurM N-terminal domain-like"/>
    <property type="match status" value="1"/>
</dbReference>
<reference evidence="2" key="1">
    <citation type="submission" date="2018-05" db="EMBL/GenBank/DDBJ databases">
        <authorList>
            <person name="Lanie J.A."/>
            <person name="Ng W.-L."/>
            <person name="Kazmierczak K.M."/>
            <person name="Andrzejewski T.M."/>
            <person name="Davidsen T.M."/>
            <person name="Wayne K.J."/>
            <person name="Tettelin H."/>
            <person name="Glass J.I."/>
            <person name="Rusch D."/>
            <person name="Podicherti R."/>
            <person name="Tsui H.-C.T."/>
            <person name="Winkler M.E."/>
        </authorList>
    </citation>
    <scope>NUCLEOTIDE SEQUENCE</scope>
</reference>
<dbReference type="InterPro" id="IPR036921">
    <property type="entry name" value="PurM-like_N_sf"/>
</dbReference>
<organism evidence="2">
    <name type="scientific">marine metagenome</name>
    <dbReference type="NCBI Taxonomy" id="408172"/>
    <lineage>
        <taxon>unclassified sequences</taxon>
        <taxon>metagenomes</taxon>
        <taxon>ecological metagenomes</taxon>
    </lineage>
</organism>
<feature type="domain" description="PurM-like C-terminal" evidence="1">
    <location>
        <begin position="77"/>
        <end position="211"/>
    </location>
</feature>
<dbReference type="InterPro" id="IPR010918">
    <property type="entry name" value="PurM-like_C_dom"/>
</dbReference>
<sequence>EKPHQMWEFVESVRGVADASRAIALKGNPDYATPIIAGNVSFYNESKKGAIPPSPIVSCLGRLNNVNKAVPMYFQKTGSIILMLGQRKDELGGSVYYSLHDELGANVPKPDLEEVKKQIFALTDCIDVELVFSCHDIADGGVASAIAEMTFGNGIGCNINIESDLPADKLLFSETGGFVLEISTDNVEPVKSLFANYGLDVFQIGTTDGDQIQMNGVIELGLSKTKNVWINGLREKL</sequence>
<evidence type="ECO:0000259" key="1">
    <source>
        <dbReference type="Pfam" id="PF02769"/>
    </source>
</evidence>
<dbReference type="GO" id="GO:0006189">
    <property type="term" value="P:'de novo' IMP biosynthetic process"/>
    <property type="evidence" value="ECO:0007669"/>
    <property type="project" value="InterPro"/>
</dbReference>